<feature type="domain" description="HTH cro/C1-type" evidence="1">
    <location>
        <begin position="6"/>
        <end position="74"/>
    </location>
</feature>
<protein>
    <submittedName>
        <fullName evidence="2">XRE family transcriptional regulator</fullName>
    </submittedName>
</protein>
<name>A0ABW7R380_9ACTN</name>
<proteinExistence type="predicted"/>
<accession>A0ABW7R380</accession>
<gene>
    <name evidence="2" type="ORF">ACH4F9_42815</name>
</gene>
<dbReference type="SMART" id="SM00530">
    <property type="entry name" value="HTH_XRE"/>
    <property type="match status" value="1"/>
</dbReference>
<dbReference type="EMBL" id="JBIRGQ010000014">
    <property type="protein sequence ID" value="MFH8551729.1"/>
    <property type="molecule type" value="Genomic_DNA"/>
</dbReference>
<evidence type="ECO:0000313" key="2">
    <source>
        <dbReference type="EMBL" id="MFH8551729.1"/>
    </source>
</evidence>
<comment type="caution">
    <text evidence="2">The sequence shown here is derived from an EMBL/GenBank/DDBJ whole genome shotgun (WGS) entry which is preliminary data.</text>
</comment>
<evidence type="ECO:0000259" key="1">
    <source>
        <dbReference type="SMART" id="SM00530"/>
    </source>
</evidence>
<dbReference type="Proteomes" id="UP001610818">
    <property type="component" value="Unassembled WGS sequence"/>
</dbReference>
<keyword evidence="3" id="KW-1185">Reference proteome</keyword>
<sequence>MGANLTLRSRMDQLGVTQDELAARCNAALLEITGRPGEMSSRTVRNLLNGSSRRPIGRTCAALERVFGCPVAELGFSTPSSMRQPPEAPVRRRDFIGATTGSAVAAAPVLKQRRSVGMSDVNRAAAGMTALVEADDRQGGHTSLETIALDHRTQVLELQQRNASERVRRALYALAAEYTTIAAWSCIDLRDLDTARRLLHESTTFAGLSQDPPTGMRVWVNFAMLSYQRSNWSEQLAAAQAANASRAARRDPFFGSMGRVRLALAHSSLRDPQSAKKALGLAQENLGKAAEDERPRWTAFYGPAELNHLASVIHNRDGEFASAEAMAHRALAKIPPEFRRNRALATCQLALAQLRQGEPEQATTTAATVFSIMDGAPLPGRMRTLIGDFHRDLFRLAPSTTYARNWADRMRDEWSRA</sequence>
<dbReference type="InterPro" id="IPR001387">
    <property type="entry name" value="Cro/C1-type_HTH"/>
</dbReference>
<dbReference type="InterPro" id="IPR011990">
    <property type="entry name" value="TPR-like_helical_dom_sf"/>
</dbReference>
<dbReference type="CDD" id="cd00093">
    <property type="entry name" value="HTH_XRE"/>
    <property type="match status" value="1"/>
</dbReference>
<organism evidence="2 3">
    <name type="scientific">Streptomyces longisporoflavus</name>
    <dbReference type="NCBI Taxonomy" id="28044"/>
    <lineage>
        <taxon>Bacteria</taxon>
        <taxon>Bacillati</taxon>
        <taxon>Actinomycetota</taxon>
        <taxon>Actinomycetes</taxon>
        <taxon>Kitasatosporales</taxon>
        <taxon>Streptomycetaceae</taxon>
        <taxon>Streptomyces</taxon>
    </lineage>
</organism>
<evidence type="ECO:0000313" key="3">
    <source>
        <dbReference type="Proteomes" id="UP001610818"/>
    </source>
</evidence>
<dbReference type="Gene3D" id="1.25.40.10">
    <property type="entry name" value="Tetratricopeptide repeat domain"/>
    <property type="match status" value="1"/>
</dbReference>
<reference evidence="2 3" key="1">
    <citation type="submission" date="2024-10" db="EMBL/GenBank/DDBJ databases">
        <title>The Natural Products Discovery Center: Release of the First 8490 Sequenced Strains for Exploring Actinobacteria Biosynthetic Diversity.</title>
        <authorList>
            <person name="Kalkreuter E."/>
            <person name="Kautsar S.A."/>
            <person name="Yang D."/>
            <person name="Bader C.D."/>
            <person name="Teijaro C.N."/>
            <person name="Fluegel L."/>
            <person name="Davis C.M."/>
            <person name="Simpson J.R."/>
            <person name="Lauterbach L."/>
            <person name="Steele A.D."/>
            <person name="Gui C."/>
            <person name="Meng S."/>
            <person name="Li G."/>
            <person name="Viehrig K."/>
            <person name="Ye F."/>
            <person name="Su P."/>
            <person name="Kiefer A.F."/>
            <person name="Nichols A."/>
            <person name="Cepeda A.J."/>
            <person name="Yan W."/>
            <person name="Fan B."/>
            <person name="Jiang Y."/>
            <person name="Adhikari A."/>
            <person name="Zheng C.-J."/>
            <person name="Schuster L."/>
            <person name="Cowan T.M."/>
            <person name="Smanski M.J."/>
            <person name="Chevrette M.G."/>
            <person name="De Carvalho L.P.S."/>
            <person name="Shen B."/>
        </authorList>
    </citation>
    <scope>NUCLEOTIDE SEQUENCE [LARGE SCALE GENOMIC DNA]</scope>
    <source>
        <strain evidence="2 3">NPDC017990</strain>
    </source>
</reference>
<dbReference type="RefSeq" id="WP_397718787.1">
    <property type="nucleotide sequence ID" value="NZ_JBIRGN010000014.1"/>
</dbReference>